<dbReference type="RefSeq" id="XP_056500337.1">
    <property type="nucleotide sequence ID" value="XM_056645099.1"/>
</dbReference>
<reference evidence="1" key="2">
    <citation type="journal article" date="2023" name="IMA Fungus">
        <title>Comparative genomic study of the Penicillium genus elucidates a diverse pangenome and 15 lateral gene transfer events.</title>
        <authorList>
            <person name="Petersen C."/>
            <person name="Sorensen T."/>
            <person name="Nielsen M.R."/>
            <person name="Sondergaard T.E."/>
            <person name="Sorensen J.L."/>
            <person name="Fitzpatrick D.A."/>
            <person name="Frisvad J.C."/>
            <person name="Nielsen K.L."/>
        </authorList>
    </citation>
    <scope>NUCLEOTIDE SEQUENCE</scope>
    <source>
        <strain evidence="1">IBT 23319</strain>
    </source>
</reference>
<reference evidence="1" key="1">
    <citation type="submission" date="2022-11" db="EMBL/GenBank/DDBJ databases">
        <authorList>
            <person name="Petersen C."/>
        </authorList>
    </citation>
    <scope>NUCLEOTIDE SEQUENCE</scope>
    <source>
        <strain evidence="1">IBT 23319</strain>
    </source>
</reference>
<gene>
    <name evidence="1" type="ORF">N7469_006181</name>
</gene>
<name>A0A9W9TMH9_PENCI</name>
<dbReference type="AlphaFoldDB" id="A0A9W9TMH9"/>
<dbReference type="OrthoDB" id="4187154at2759"/>
<accession>A0A9W9TMH9</accession>
<keyword evidence="2" id="KW-1185">Reference proteome</keyword>
<evidence type="ECO:0000313" key="2">
    <source>
        <dbReference type="Proteomes" id="UP001147733"/>
    </source>
</evidence>
<dbReference type="GeneID" id="81384266"/>
<dbReference type="Proteomes" id="UP001147733">
    <property type="component" value="Unassembled WGS sequence"/>
</dbReference>
<dbReference type="EMBL" id="JAPQKT010000005">
    <property type="protein sequence ID" value="KAJ5231593.1"/>
    <property type="molecule type" value="Genomic_DNA"/>
</dbReference>
<organism evidence="1 2">
    <name type="scientific">Penicillium citrinum</name>
    <dbReference type="NCBI Taxonomy" id="5077"/>
    <lineage>
        <taxon>Eukaryota</taxon>
        <taxon>Fungi</taxon>
        <taxon>Dikarya</taxon>
        <taxon>Ascomycota</taxon>
        <taxon>Pezizomycotina</taxon>
        <taxon>Eurotiomycetes</taxon>
        <taxon>Eurotiomycetidae</taxon>
        <taxon>Eurotiales</taxon>
        <taxon>Aspergillaceae</taxon>
        <taxon>Penicillium</taxon>
    </lineage>
</organism>
<comment type="caution">
    <text evidence="1">The sequence shown here is derived from an EMBL/GenBank/DDBJ whole genome shotgun (WGS) entry which is preliminary data.</text>
</comment>
<evidence type="ECO:0000313" key="1">
    <source>
        <dbReference type="EMBL" id="KAJ5231593.1"/>
    </source>
</evidence>
<sequence length="348" mass="39089">MSHTFDLGQSHFHTAESPLQLRLTATGRFIWPISSSIKSSRHENIQATQLFATWVTEAPEIELRLHIEIDPDQVGILSRFISSLGEKICGSKALRQVWSDLGFTIVFKSCEPSESGNETIPKSNLIFGISKEIRSGSLGRIVNRRIPTVLRDSPSAHPPVCYPWMLLAAIDINLHYYNPSMQAERKEDAILQSIDIDLFSRQPHILGFKLGSEVRDLEYPSNAGAAIPVAEIYISDDEISVGSKKNDSDNERDFMSFNNSLSHSPIYSSLNCDQYYDADFSSSLQIHCQLFDQGLRRLMMSPPSKVLSTKIAQNNHLMKMTDLAPAVFMPQYRQVRLSNQIAELGINS</sequence>
<proteinExistence type="predicted"/>
<protein>
    <submittedName>
        <fullName evidence="1">Uncharacterized protein</fullName>
    </submittedName>
</protein>